<feature type="transmembrane region" description="Helical" evidence="1">
    <location>
        <begin position="33"/>
        <end position="51"/>
    </location>
</feature>
<keyword evidence="1" id="KW-0812">Transmembrane</keyword>
<keyword evidence="1" id="KW-1133">Transmembrane helix</keyword>
<dbReference type="RefSeq" id="WP_029760979.1">
    <property type="nucleotide sequence ID" value="NZ_CP017690.1"/>
</dbReference>
<sequence length="75" mass="8674">MKAWLVVGMLIIVGLIWWYEWSRLEREYKKEKAAVAILLCLAMLLGVILMVNPDLPGPTQAVDRLFRPFGKMLEK</sequence>
<dbReference type="EMBL" id="CP133461">
    <property type="protein sequence ID" value="WMV75100.1"/>
    <property type="molecule type" value="Genomic_DNA"/>
</dbReference>
<evidence type="ECO:0000313" key="2">
    <source>
        <dbReference type="EMBL" id="WMV75100.1"/>
    </source>
</evidence>
<evidence type="ECO:0000313" key="3">
    <source>
        <dbReference type="Proteomes" id="UP001297580"/>
    </source>
</evidence>
<feature type="transmembrane region" description="Helical" evidence="1">
    <location>
        <begin position="6"/>
        <end position="21"/>
    </location>
</feature>
<dbReference type="GeneID" id="87623741"/>
<keyword evidence="1" id="KW-0472">Membrane</keyword>
<proteinExistence type="predicted"/>
<evidence type="ECO:0000256" key="1">
    <source>
        <dbReference type="SAM" id="Phobius"/>
    </source>
</evidence>
<organism evidence="2 3">
    <name type="scientific">Geobacillus thermodenitrificans</name>
    <dbReference type="NCBI Taxonomy" id="33940"/>
    <lineage>
        <taxon>Bacteria</taxon>
        <taxon>Bacillati</taxon>
        <taxon>Bacillota</taxon>
        <taxon>Bacilli</taxon>
        <taxon>Bacillales</taxon>
        <taxon>Anoxybacillaceae</taxon>
        <taxon>Geobacillus</taxon>
    </lineage>
</organism>
<name>A0ABY9Q860_GEOTD</name>
<keyword evidence="3" id="KW-1185">Reference proteome</keyword>
<reference evidence="2 3" key="1">
    <citation type="submission" date="2023-08" db="EMBL/GenBank/DDBJ databases">
        <title>Complete genome sequence of Geobacillus thermodenitrificans K1041, a genetically tractable strain representative of the genus Geobacillus.</title>
        <authorList>
            <person name="Kani S."/>
            <person name="Suzuki H."/>
        </authorList>
    </citation>
    <scope>NUCLEOTIDE SEQUENCE [LARGE SCALE GENOMIC DNA]</scope>
    <source>
        <strain evidence="2 3">K1041</strain>
    </source>
</reference>
<accession>A0ABY9Q860</accession>
<dbReference type="Proteomes" id="UP001297580">
    <property type="component" value="Chromosome"/>
</dbReference>
<protein>
    <submittedName>
        <fullName evidence="2">Uncharacterized protein</fullName>
    </submittedName>
</protein>
<gene>
    <name evidence="2" type="ORF">HSX42_12535</name>
</gene>